<evidence type="ECO:0000256" key="6">
    <source>
        <dbReference type="RuleBase" id="RU003968"/>
    </source>
</evidence>
<dbReference type="InterPro" id="IPR036188">
    <property type="entry name" value="FAD/NAD-bd_sf"/>
</dbReference>
<evidence type="ECO:0000256" key="2">
    <source>
        <dbReference type="ARBA" id="ARBA00010790"/>
    </source>
</evidence>
<comment type="cofactor">
    <cofactor evidence="1 5">
        <name>FAD</name>
        <dbReference type="ChEBI" id="CHEBI:57692"/>
    </cofactor>
</comment>
<feature type="binding site" evidence="5">
    <location>
        <position position="222"/>
    </location>
    <ligand>
        <name>FAD</name>
        <dbReference type="ChEBI" id="CHEBI:57692"/>
    </ligand>
</feature>
<dbReference type="RefSeq" id="WP_189634070.1">
    <property type="nucleotide sequence ID" value="NZ_BMYQ01000007.1"/>
</dbReference>
<keyword evidence="10" id="KW-1185">Reference proteome</keyword>
<keyword evidence="4 5" id="KW-0274">FAD</keyword>
<dbReference type="InterPro" id="IPR007867">
    <property type="entry name" value="GMC_OxRtase_C"/>
</dbReference>
<dbReference type="PANTHER" id="PTHR11552">
    <property type="entry name" value="GLUCOSE-METHANOL-CHOLINE GMC OXIDOREDUCTASE"/>
    <property type="match status" value="1"/>
</dbReference>
<name>A0A918IVT8_9RHOB</name>
<reference evidence="9" key="1">
    <citation type="journal article" date="2014" name="Int. J. Syst. Evol. Microbiol.">
        <title>Complete genome sequence of Corynebacterium casei LMG S-19264T (=DSM 44701T), isolated from a smear-ripened cheese.</title>
        <authorList>
            <consortium name="US DOE Joint Genome Institute (JGI-PGF)"/>
            <person name="Walter F."/>
            <person name="Albersmeier A."/>
            <person name="Kalinowski J."/>
            <person name="Ruckert C."/>
        </authorList>
    </citation>
    <scope>NUCLEOTIDE SEQUENCE</scope>
    <source>
        <strain evidence="9">KCTC 23714</strain>
    </source>
</reference>
<proteinExistence type="inferred from homology"/>
<feature type="binding site" evidence="5">
    <location>
        <begin position="92"/>
        <end position="95"/>
    </location>
    <ligand>
        <name>FAD</name>
        <dbReference type="ChEBI" id="CHEBI:57692"/>
    </ligand>
</feature>
<dbReference type="SUPFAM" id="SSF54373">
    <property type="entry name" value="FAD-linked reductases, C-terminal domain"/>
    <property type="match status" value="1"/>
</dbReference>
<dbReference type="PANTHER" id="PTHR11552:SF147">
    <property type="entry name" value="CHOLINE DEHYDROGENASE, MITOCHONDRIAL"/>
    <property type="match status" value="1"/>
</dbReference>
<evidence type="ECO:0000256" key="3">
    <source>
        <dbReference type="ARBA" id="ARBA00022630"/>
    </source>
</evidence>
<dbReference type="InterPro" id="IPR012132">
    <property type="entry name" value="GMC_OxRdtase"/>
</dbReference>
<evidence type="ECO:0000313" key="9">
    <source>
        <dbReference type="EMBL" id="GGW34469.1"/>
    </source>
</evidence>
<evidence type="ECO:0000313" key="10">
    <source>
        <dbReference type="Proteomes" id="UP000628984"/>
    </source>
</evidence>
<evidence type="ECO:0000259" key="7">
    <source>
        <dbReference type="PROSITE" id="PS00623"/>
    </source>
</evidence>
<evidence type="ECO:0000256" key="5">
    <source>
        <dbReference type="PIRSR" id="PIRSR000137-2"/>
    </source>
</evidence>
<dbReference type="SUPFAM" id="SSF51905">
    <property type="entry name" value="FAD/NAD(P)-binding domain"/>
    <property type="match status" value="1"/>
</dbReference>
<feature type="domain" description="Glucose-methanol-choline oxidoreductase N-terminal" evidence="8">
    <location>
        <begin position="257"/>
        <end position="271"/>
    </location>
</feature>
<keyword evidence="3 6" id="KW-0285">Flavoprotein</keyword>
<comment type="similarity">
    <text evidence="2 6">Belongs to the GMC oxidoreductase family.</text>
</comment>
<dbReference type="Proteomes" id="UP000628984">
    <property type="component" value="Unassembled WGS sequence"/>
</dbReference>
<dbReference type="InterPro" id="IPR000172">
    <property type="entry name" value="GMC_OxRdtase_N"/>
</dbReference>
<sequence length="530" mass="56409">MAQAAADYIIVGGGSAGCLVAARLIEAGATVLLLEEGPPRGHPLLDLPAGYMKFLNSERYLKYYPTVPQPQLDGRSLIIPQGRLLGGGSAINAMVYLRGQREDYDSWAAMTGDPGWSYDAMLPHFTAMEGNTDLAGPFHGTDGPLKVSHLGHMNPVTAAFLQSCAALGIPLNEDFNGAVQAGAGRMQHTIDAGLRRRSSAARAFLAPHRRNPRLTIVTRARVQRLRLVAGRVIGVDYQHLGQTRRAEVGQEVILAAGAIATPHLMLRSGLGPAADLQTAAIAVLADLPEVGLNLQDHCEVPVISALQRGMGYFGQDRGLNMLRHGLRYLLSRRGPVTSTGVEACAFLPLGDDPRPLIQLYCVPTVYLDRTVSGIDPTWGLTLTPCLARPQSRGSVRINPADPDGLPLVDPGFLRDPADFAAMRAAIRRARDILAAPPLREMVTGALLPGAGDWSEDALDRHIRATVKTNYHPVGTCAMGRVTDAALRVMGVAGLRIVDASAMPVIPAANTNAPTLALASRAAQLILQGRA</sequence>
<dbReference type="Gene3D" id="3.30.410.40">
    <property type="match status" value="1"/>
</dbReference>
<dbReference type="Gene3D" id="3.50.50.60">
    <property type="entry name" value="FAD/NAD(P)-binding domain"/>
    <property type="match status" value="1"/>
</dbReference>
<reference evidence="9" key="2">
    <citation type="submission" date="2020-09" db="EMBL/GenBank/DDBJ databases">
        <authorList>
            <person name="Sun Q."/>
            <person name="Kim S."/>
        </authorList>
    </citation>
    <scope>NUCLEOTIDE SEQUENCE</scope>
    <source>
        <strain evidence="9">KCTC 23714</strain>
    </source>
</reference>
<dbReference type="Pfam" id="PF00732">
    <property type="entry name" value="GMC_oxred_N"/>
    <property type="match status" value="1"/>
</dbReference>
<gene>
    <name evidence="9" type="ORF">GCM10011452_23540</name>
</gene>
<evidence type="ECO:0000256" key="1">
    <source>
        <dbReference type="ARBA" id="ARBA00001974"/>
    </source>
</evidence>
<organism evidence="9 10">
    <name type="scientific">Gemmobacter lanyuensis</name>
    <dbReference type="NCBI Taxonomy" id="1054497"/>
    <lineage>
        <taxon>Bacteria</taxon>
        <taxon>Pseudomonadati</taxon>
        <taxon>Pseudomonadota</taxon>
        <taxon>Alphaproteobacteria</taxon>
        <taxon>Rhodobacterales</taxon>
        <taxon>Paracoccaceae</taxon>
        <taxon>Gemmobacter</taxon>
    </lineage>
</organism>
<dbReference type="GO" id="GO:0016614">
    <property type="term" value="F:oxidoreductase activity, acting on CH-OH group of donors"/>
    <property type="evidence" value="ECO:0007669"/>
    <property type="project" value="InterPro"/>
</dbReference>
<feature type="domain" description="Glucose-methanol-choline oxidoreductase N-terminal" evidence="7">
    <location>
        <begin position="82"/>
        <end position="105"/>
    </location>
</feature>
<dbReference type="AlphaFoldDB" id="A0A918IVT8"/>
<accession>A0A918IVT8</accession>
<comment type="caution">
    <text evidence="9">The sequence shown here is derived from an EMBL/GenBank/DDBJ whole genome shotgun (WGS) entry which is preliminary data.</text>
</comment>
<protein>
    <submittedName>
        <fullName evidence="9">Sorbose dehydrogenase</fullName>
    </submittedName>
</protein>
<evidence type="ECO:0000259" key="8">
    <source>
        <dbReference type="PROSITE" id="PS00624"/>
    </source>
</evidence>
<dbReference type="PROSITE" id="PS00624">
    <property type="entry name" value="GMC_OXRED_2"/>
    <property type="match status" value="1"/>
</dbReference>
<dbReference type="Pfam" id="PF05199">
    <property type="entry name" value="GMC_oxred_C"/>
    <property type="match status" value="1"/>
</dbReference>
<dbReference type="EMBL" id="BMYQ01000007">
    <property type="protein sequence ID" value="GGW34469.1"/>
    <property type="molecule type" value="Genomic_DNA"/>
</dbReference>
<evidence type="ECO:0000256" key="4">
    <source>
        <dbReference type="ARBA" id="ARBA00022827"/>
    </source>
</evidence>
<dbReference type="GO" id="GO:0050660">
    <property type="term" value="F:flavin adenine dinucleotide binding"/>
    <property type="evidence" value="ECO:0007669"/>
    <property type="project" value="InterPro"/>
</dbReference>
<dbReference type="PROSITE" id="PS00623">
    <property type="entry name" value="GMC_OXRED_1"/>
    <property type="match status" value="1"/>
</dbReference>
<dbReference type="PIRSF" id="PIRSF000137">
    <property type="entry name" value="Alcohol_oxidase"/>
    <property type="match status" value="1"/>
</dbReference>